<dbReference type="EMBL" id="JAAAIN010000169">
    <property type="protein sequence ID" value="KAG0318962.1"/>
    <property type="molecule type" value="Genomic_DNA"/>
</dbReference>
<dbReference type="AlphaFoldDB" id="A0A9P6RHR4"/>
<dbReference type="OrthoDB" id="8121437at2759"/>
<evidence type="ECO:0000256" key="2">
    <source>
        <dbReference type="ARBA" id="ARBA00022771"/>
    </source>
</evidence>
<reference evidence="6" key="1">
    <citation type="journal article" date="2020" name="Fungal Divers.">
        <title>Resolving the Mortierellaceae phylogeny through synthesis of multi-gene phylogenetics and phylogenomics.</title>
        <authorList>
            <person name="Vandepol N."/>
            <person name="Liber J."/>
            <person name="Desiro A."/>
            <person name="Na H."/>
            <person name="Kennedy M."/>
            <person name="Barry K."/>
            <person name="Grigoriev I.V."/>
            <person name="Miller A.N."/>
            <person name="O'Donnell K."/>
            <person name="Stajich J.E."/>
            <person name="Bonito G."/>
        </authorList>
    </citation>
    <scope>NUCLEOTIDE SEQUENCE</scope>
    <source>
        <strain evidence="6">NVP60</strain>
    </source>
</reference>
<feature type="compositionally biased region" description="Low complexity" evidence="4">
    <location>
        <begin position="1"/>
        <end position="36"/>
    </location>
</feature>
<proteinExistence type="predicted"/>
<evidence type="ECO:0000313" key="6">
    <source>
        <dbReference type="EMBL" id="KAG0318962.1"/>
    </source>
</evidence>
<keyword evidence="3" id="KW-0862">Zinc</keyword>
<name>A0A9P6RHR4_9FUNG</name>
<sequence>MTTADTTAPSPTPSSGKSEAATQSKTATTLTTPKALEISKRPKDEIPIEIDGAEHHAALAEAEGGSHYKYDSELTPEKCRKHDVRNMGGRFVCSPCKYKKSNSWGSGVICTELYLSRDNCTYRTVINAQQCKTCNKYGKLELDVSKYVDRVLDTFALWRGLREARKPDDPHASKGPHDRERCHGCKKGICNKNDVDLSQFRYRNQKSFGRR</sequence>
<feature type="domain" description="3CxxC-type" evidence="5">
    <location>
        <begin position="86"/>
        <end position="188"/>
    </location>
</feature>
<gene>
    <name evidence="6" type="ORF">BGZ97_003008</name>
</gene>
<feature type="region of interest" description="Disordered" evidence="4">
    <location>
        <begin position="1"/>
        <end position="44"/>
    </location>
</feature>
<keyword evidence="2" id="KW-0863">Zinc-finger</keyword>
<evidence type="ECO:0000259" key="5">
    <source>
        <dbReference type="SMART" id="SM01328"/>
    </source>
</evidence>
<dbReference type="Proteomes" id="UP000823405">
    <property type="component" value="Unassembled WGS sequence"/>
</dbReference>
<comment type="caution">
    <text evidence="6">The sequence shown here is derived from an EMBL/GenBank/DDBJ whole genome shotgun (WGS) entry which is preliminary data.</text>
</comment>
<protein>
    <recommendedName>
        <fullName evidence="5">3CxxC-type domain-containing protein</fullName>
    </recommendedName>
</protein>
<dbReference type="GO" id="GO:0008270">
    <property type="term" value="F:zinc ion binding"/>
    <property type="evidence" value="ECO:0007669"/>
    <property type="project" value="UniProtKB-KW"/>
</dbReference>
<evidence type="ECO:0000256" key="3">
    <source>
        <dbReference type="ARBA" id="ARBA00022833"/>
    </source>
</evidence>
<dbReference type="SMART" id="SM01328">
    <property type="entry name" value="zf-3CxxC"/>
    <property type="match status" value="1"/>
</dbReference>
<evidence type="ECO:0000256" key="1">
    <source>
        <dbReference type="ARBA" id="ARBA00022723"/>
    </source>
</evidence>
<evidence type="ECO:0000256" key="4">
    <source>
        <dbReference type="SAM" id="MobiDB-lite"/>
    </source>
</evidence>
<keyword evidence="1" id="KW-0479">Metal-binding</keyword>
<dbReference type="Pfam" id="PF13695">
    <property type="entry name" value="Zn_ribbon_3CxxC"/>
    <property type="match status" value="1"/>
</dbReference>
<evidence type="ECO:0000313" key="7">
    <source>
        <dbReference type="Proteomes" id="UP000823405"/>
    </source>
</evidence>
<keyword evidence="7" id="KW-1185">Reference proteome</keyword>
<dbReference type="InterPro" id="IPR027377">
    <property type="entry name" value="ZAR1/RTP1-5-like_Znf-3CxxC"/>
</dbReference>
<accession>A0A9P6RHR4</accession>
<organism evidence="6 7">
    <name type="scientific">Linnemannia gamsii</name>
    <dbReference type="NCBI Taxonomy" id="64522"/>
    <lineage>
        <taxon>Eukaryota</taxon>
        <taxon>Fungi</taxon>
        <taxon>Fungi incertae sedis</taxon>
        <taxon>Mucoromycota</taxon>
        <taxon>Mortierellomycotina</taxon>
        <taxon>Mortierellomycetes</taxon>
        <taxon>Mortierellales</taxon>
        <taxon>Mortierellaceae</taxon>
        <taxon>Linnemannia</taxon>
    </lineage>
</organism>